<comment type="caution">
    <text evidence="1">The sequence shown here is derived from an EMBL/GenBank/DDBJ whole genome shotgun (WGS) entry which is preliminary data.</text>
</comment>
<proteinExistence type="predicted"/>
<accession>A0ACB8FTW0</accession>
<reference evidence="1" key="1">
    <citation type="submission" date="2021-08" db="EMBL/GenBank/DDBJ databases">
        <title>The first chromosome-level gecko genome reveals the dynamic sex chromosomes of Neotropical dwarf geckos (Sphaerodactylidae: Sphaerodactylus).</title>
        <authorList>
            <person name="Pinto B.J."/>
            <person name="Keating S.E."/>
            <person name="Gamble T."/>
        </authorList>
    </citation>
    <scope>NUCLEOTIDE SEQUENCE</scope>
    <source>
        <strain evidence="1">TG3544</strain>
    </source>
</reference>
<name>A0ACB8FTW0_9SAUR</name>
<dbReference type="Proteomes" id="UP000827872">
    <property type="component" value="Linkage Group LG11"/>
</dbReference>
<evidence type="ECO:0000313" key="2">
    <source>
        <dbReference type="Proteomes" id="UP000827872"/>
    </source>
</evidence>
<protein>
    <submittedName>
        <fullName evidence="1">Uncharacterized protein</fullName>
    </submittedName>
</protein>
<organism evidence="1 2">
    <name type="scientific">Sphaerodactylus townsendi</name>
    <dbReference type="NCBI Taxonomy" id="933632"/>
    <lineage>
        <taxon>Eukaryota</taxon>
        <taxon>Metazoa</taxon>
        <taxon>Chordata</taxon>
        <taxon>Craniata</taxon>
        <taxon>Vertebrata</taxon>
        <taxon>Euteleostomi</taxon>
        <taxon>Lepidosauria</taxon>
        <taxon>Squamata</taxon>
        <taxon>Bifurcata</taxon>
        <taxon>Gekkota</taxon>
        <taxon>Sphaerodactylidae</taxon>
        <taxon>Sphaerodactylus</taxon>
    </lineage>
</organism>
<sequence>MLTSDSDSETMSSFTALLRYLKSFEMEVDEGDAAFILQVTQETHLAGCVVGLSRKTTFLSKIRKRF</sequence>
<dbReference type="EMBL" id="CM037624">
    <property type="protein sequence ID" value="KAH8010437.1"/>
    <property type="molecule type" value="Genomic_DNA"/>
</dbReference>
<keyword evidence="2" id="KW-1185">Reference proteome</keyword>
<evidence type="ECO:0000313" key="1">
    <source>
        <dbReference type="EMBL" id="KAH8010437.1"/>
    </source>
</evidence>
<gene>
    <name evidence="1" type="ORF">K3G42_004306</name>
</gene>